<reference evidence="1" key="2">
    <citation type="journal article" date="2015" name="Data Brief">
        <title>Shoot transcriptome of the giant reed, Arundo donax.</title>
        <authorList>
            <person name="Barrero R.A."/>
            <person name="Guerrero F.D."/>
            <person name="Moolhuijzen P."/>
            <person name="Goolsby J.A."/>
            <person name="Tidwell J."/>
            <person name="Bellgard S.E."/>
            <person name="Bellgard M.I."/>
        </authorList>
    </citation>
    <scope>NUCLEOTIDE SEQUENCE</scope>
    <source>
        <tissue evidence="1">Shoot tissue taken approximately 20 cm above the soil surface</tissue>
    </source>
</reference>
<proteinExistence type="predicted"/>
<dbReference type="EMBL" id="GBRH01223104">
    <property type="protein sequence ID" value="JAD74791.1"/>
    <property type="molecule type" value="Transcribed_RNA"/>
</dbReference>
<accession>A0A0A9CGS2</accession>
<name>A0A0A9CGS2_ARUDO</name>
<protein>
    <submittedName>
        <fullName evidence="1">Uncharacterized protein</fullName>
    </submittedName>
</protein>
<reference evidence="1" key="1">
    <citation type="submission" date="2014-09" db="EMBL/GenBank/DDBJ databases">
        <authorList>
            <person name="Magalhaes I.L.F."/>
            <person name="Oliveira U."/>
            <person name="Santos F.R."/>
            <person name="Vidigal T.H.D.A."/>
            <person name="Brescovit A.D."/>
            <person name="Santos A.J."/>
        </authorList>
    </citation>
    <scope>NUCLEOTIDE SEQUENCE</scope>
    <source>
        <tissue evidence="1">Shoot tissue taken approximately 20 cm above the soil surface</tissue>
    </source>
</reference>
<organism evidence="1">
    <name type="scientific">Arundo donax</name>
    <name type="common">Giant reed</name>
    <name type="synonym">Donax arundinaceus</name>
    <dbReference type="NCBI Taxonomy" id="35708"/>
    <lineage>
        <taxon>Eukaryota</taxon>
        <taxon>Viridiplantae</taxon>
        <taxon>Streptophyta</taxon>
        <taxon>Embryophyta</taxon>
        <taxon>Tracheophyta</taxon>
        <taxon>Spermatophyta</taxon>
        <taxon>Magnoliopsida</taxon>
        <taxon>Liliopsida</taxon>
        <taxon>Poales</taxon>
        <taxon>Poaceae</taxon>
        <taxon>PACMAD clade</taxon>
        <taxon>Arundinoideae</taxon>
        <taxon>Arundineae</taxon>
        <taxon>Arundo</taxon>
    </lineage>
</organism>
<dbReference type="AlphaFoldDB" id="A0A0A9CGS2"/>
<evidence type="ECO:0000313" key="1">
    <source>
        <dbReference type="EMBL" id="JAD74791.1"/>
    </source>
</evidence>
<sequence length="109" mass="12540">MIFKTSSCHEFIYKQPLVILNTIPNQLNKVFVMQLSQKVNFCHPFSMSLKSVWLQTFNCYSNTCARFCSGCAVWLNPPLEDVTKPTLPKNTVWSKIHGGRFQLLKGKLK</sequence>